<evidence type="ECO:0000313" key="3">
    <source>
        <dbReference type="Proteomes" id="UP000230233"/>
    </source>
</evidence>
<feature type="region of interest" description="Disordered" evidence="1">
    <location>
        <begin position="40"/>
        <end position="99"/>
    </location>
</feature>
<sequence>MQFFCKPIFNHPDISQNSHNFPLPPEYIISKLLYINPLRPNYSSHHQHDDSSCDSSTPRVYRIRRREAHRAGERGSPGKLRPKQSLPSQSDQRRRLIGLPIRSVRSCQIRNSHVYNNLPTPRHPVQHL</sequence>
<gene>
    <name evidence="2" type="primary">Cnig_chr_V.g17137</name>
    <name evidence="2" type="ORF">B9Z55_017137</name>
</gene>
<evidence type="ECO:0000313" key="2">
    <source>
        <dbReference type="EMBL" id="PIC23432.1"/>
    </source>
</evidence>
<dbReference type="AlphaFoldDB" id="A0A2G5T838"/>
<protein>
    <submittedName>
        <fullName evidence="2">Uncharacterized protein</fullName>
    </submittedName>
</protein>
<dbReference type="EMBL" id="PDUG01000005">
    <property type="protein sequence ID" value="PIC23432.1"/>
    <property type="molecule type" value="Genomic_DNA"/>
</dbReference>
<keyword evidence="3" id="KW-1185">Reference proteome</keyword>
<organism evidence="2 3">
    <name type="scientific">Caenorhabditis nigoni</name>
    <dbReference type="NCBI Taxonomy" id="1611254"/>
    <lineage>
        <taxon>Eukaryota</taxon>
        <taxon>Metazoa</taxon>
        <taxon>Ecdysozoa</taxon>
        <taxon>Nematoda</taxon>
        <taxon>Chromadorea</taxon>
        <taxon>Rhabditida</taxon>
        <taxon>Rhabditina</taxon>
        <taxon>Rhabditomorpha</taxon>
        <taxon>Rhabditoidea</taxon>
        <taxon>Rhabditidae</taxon>
        <taxon>Peloderinae</taxon>
        <taxon>Caenorhabditis</taxon>
    </lineage>
</organism>
<accession>A0A2G5T838</accession>
<reference evidence="3" key="1">
    <citation type="submission" date="2017-10" db="EMBL/GenBank/DDBJ databases">
        <title>Rapid genome shrinkage in a self-fertile nematode reveals novel sperm competition proteins.</title>
        <authorList>
            <person name="Yin D."/>
            <person name="Schwarz E.M."/>
            <person name="Thomas C.G."/>
            <person name="Felde R.L."/>
            <person name="Korf I.F."/>
            <person name="Cutter A.D."/>
            <person name="Schartner C.M."/>
            <person name="Ralston E.J."/>
            <person name="Meyer B.J."/>
            <person name="Haag E.S."/>
        </authorList>
    </citation>
    <scope>NUCLEOTIDE SEQUENCE [LARGE SCALE GENOMIC DNA]</scope>
    <source>
        <strain evidence="3">JU1422</strain>
    </source>
</reference>
<dbReference type="Proteomes" id="UP000230233">
    <property type="component" value="Chromosome V"/>
</dbReference>
<name>A0A2G5T838_9PELO</name>
<comment type="caution">
    <text evidence="2">The sequence shown here is derived from an EMBL/GenBank/DDBJ whole genome shotgun (WGS) entry which is preliminary data.</text>
</comment>
<evidence type="ECO:0000256" key="1">
    <source>
        <dbReference type="SAM" id="MobiDB-lite"/>
    </source>
</evidence>
<proteinExistence type="predicted"/>